<dbReference type="InterPro" id="IPR052725">
    <property type="entry name" value="GS_Type-3"/>
</dbReference>
<accession>A0A8J7PHH4</accession>
<dbReference type="PANTHER" id="PTHR42974:SF1">
    <property type="entry name" value="TYPE-3 GLUTAMINE SYNTHETASE"/>
    <property type="match status" value="1"/>
</dbReference>
<dbReference type="PANTHER" id="PTHR42974">
    <property type="entry name" value="GLUTAMINE SYNTHETASE"/>
    <property type="match status" value="1"/>
</dbReference>
<dbReference type="AlphaFoldDB" id="A0A8J7PHH4"/>
<dbReference type="PROSITE" id="PS51987">
    <property type="entry name" value="GS_CATALYTIC"/>
    <property type="match status" value="1"/>
</dbReference>
<dbReference type="PROSITE" id="PS51986">
    <property type="entry name" value="GS_BETA_GRASP"/>
    <property type="match status" value="1"/>
</dbReference>
<dbReference type="InterPro" id="IPR014746">
    <property type="entry name" value="Gln_synth/guanido_kin_cat_dom"/>
</dbReference>
<comment type="similarity">
    <text evidence="1 2">Belongs to the glutamine synthetase family.</text>
</comment>
<dbReference type="InterPro" id="IPR022147">
    <property type="entry name" value="GSIII_N"/>
</dbReference>
<protein>
    <submittedName>
        <fullName evidence="5">Glutamine synthetase III</fullName>
    </submittedName>
</protein>
<evidence type="ECO:0000313" key="6">
    <source>
        <dbReference type="Proteomes" id="UP000664277"/>
    </source>
</evidence>
<feature type="domain" description="GS catalytic" evidence="4">
    <location>
        <begin position="204"/>
        <end position="637"/>
    </location>
</feature>
<feature type="domain" description="GS beta-grasp" evidence="3">
    <location>
        <begin position="105"/>
        <end position="199"/>
    </location>
</feature>
<reference evidence="5" key="1">
    <citation type="submission" date="2021-02" db="EMBL/GenBank/DDBJ databases">
        <title>Genome-Resolved Metagenomics of a Microbial Community Performing Photosynthetic Biological Nutrient Removal.</title>
        <authorList>
            <person name="Mcdaniel E.A."/>
        </authorList>
    </citation>
    <scope>NUCLEOTIDE SEQUENCE</scope>
    <source>
        <strain evidence="5">UWPOB_OBS1</strain>
    </source>
</reference>
<evidence type="ECO:0000313" key="5">
    <source>
        <dbReference type="EMBL" id="MBN8661853.1"/>
    </source>
</evidence>
<evidence type="ECO:0000256" key="1">
    <source>
        <dbReference type="PROSITE-ProRule" id="PRU01330"/>
    </source>
</evidence>
<dbReference type="PROSITE" id="PS00181">
    <property type="entry name" value="GLNA_ATP"/>
    <property type="match status" value="1"/>
</dbReference>
<dbReference type="Gene3D" id="3.30.590.10">
    <property type="entry name" value="Glutamine synthetase/guanido kinase, catalytic domain"/>
    <property type="match status" value="1"/>
</dbReference>
<dbReference type="InterPro" id="IPR008147">
    <property type="entry name" value="Gln_synt_N"/>
</dbReference>
<dbReference type="InterPro" id="IPR040577">
    <property type="entry name" value="Gln-synt_C"/>
</dbReference>
<dbReference type="GO" id="GO:0004356">
    <property type="term" value="F:glutamine synthetase activity"/>
    <property type="evidence" value="ECO:0007669"/>
    <property type="project" value="InterPro"/>
</dbReference>
<evidence type="ECO:0000259" key="3">
    <source>
        <dbReference type="PROSITE" id="PS51986"/>
    </source>
</evidence>
<organism evidence="5 6">
    <name type="scientific">Candidatus Obscuribacter phosphatis</name>
    <dbReference type="NCBI Taxonomy" id="1906157"/>
    <lineage>
        <taxon>Bacteria</taxon>
        <taxon>Bacillati</taxon>
        <taxon>Candidatus Melainabacteria</taxon>
        <taxon>Candidatus Obscuribacterales</taxon>
        <taxon>Candidatus Obscuribacteraceae</taxon>
        <taxon>Candidatus Obscuribacter</taxon>
    </lineage>
</organism>
<dbReference type="Pfam" id="PF12437">
    <property type="entry name" value="GSIII_N"/>
    <property type="match status" value="1"/>
</dbReference>
<dbReference type="Proteomes" id="UP000664277">
    <property type="component" value="Unassembled WGS sequence"/>
</dbReference>
<dbReference type="InterPro" id="IPR008146">
    <property type="entry name" value="Gln_synth_cat_dom"/>
</dbReference>
<evidence type="ECO:0000259" key="4">
    <source>
        <dbReference type="PROSITE" id="PS51987"/>
    </source>
</evidence>
<dbReference type="SUPFAM" id="SSF55931">
    <property type="entry name" value="Glutamine synthetase/guanido kinase"/>
    <property type="match status" value="1"/>
</dbReference>
<gene>
    <name evidence="5" type="ORF">J0M35_15915</name>
</gene>
<dbReference type="InterPro" id="IPR027303">
    <property type="entry name" value="Gln_synth_gly_rich_site"/>
</dbReference>
<sequence>MTVKDRGMVMKRGVNADRGANLRADALKAVQSRTPVHTGIDYTETSVSDIFAQNVFNRATMRAVLPKNVYKAVIRCLDHGEQLDASMADIVANAMKDWAISRGATHFTHWFQPMTGLTAEKHDAFLVFSGEEGQPNLEFSGKLLIQGEPDASSFPSGGIRSTFEARGYTGWDPTSPAFLMESVNGKTLCIPTVFCSYSGHALDKKTPLLRSMEAISKQAVRLLNLLGNDSKRVTCTVGAEQEYFLIDDAYYLARPDIINSGRALFGARPPKGQEMEDHYWGSIKERVLAFMMDTEAELYKLGVPVKTRHNEVAPAQFEVAPVFETSNLATDHNMLLMEVFRNTARKHGLRCLFHEKPFSGVNGSGKHNNWSMADERGNNLLDPGHTPQDNQQFVTVLTAVIRAVNKYGHLLRASIAFAGNDHRLGANEAPPAIMSIYLGDKLTQVVEALISGKKEISVQSGTLQFGVTSLPELPRDDSDRNRTSPFAFTGNKFEFRAVGSSQSIAWPNAVLNTIVAESLDYVASEIEKLVKSGTDLGVAVEKVVRETLSENKRILFNGDNYSREWHEEAERRGLPNLKTTPEALPCLVDKETLALFKKYEVLENEELVSRYHINLEAYCKTVNIESLLTANMARTMILPAALDYQQKVAQTIATTRAAVNGVNLSTQEHLLKELCEKICSLQSAIDKLESMVKEAHHEESGDHEAENLNRARFFEQKVIPAMNAVRAFADELELIVDDSLWPLPKFREMLYVY</sequence>
<dbReference type="Pfam" id="PF00120">
    <property type="entry name" value="Gln-synt_C"/>
    <property type="match status" value="1"/>
</dbReference>
<dbReference type="GO" id="GO:0006542">
    <property type="term" value="P:glutamine biosynthetic process"/>
    <property type="evidence" value="ECO:0007669"/>
    <property type="project" value="InterPro"/>
</dbReference>
<dbReference type="Pfam" id="PF18318">
    <property type="entry name" value="Gln-synt_C-ter"/>
    <property type="match status" value="1"/>
</dbReference>
<evidence type="ECO:0000256" key="2">
    <source>
        <dbReference type="RuleBase" id="RU000384"/>
    </source>
</evidence>
<dbReference type="SMART" id="SM01230">
    <property type="entry name" value="Gln-synt_C"/>
    <property type="match status" value="1"/>
</dbReference>
<dbReference type="EMBL" id="JAFLCK010000026">
    <property type="protein sequence ID" value="MBN8661853.1"/>
    <property type="molecule type" value="Genomic_DNA"/>
</dbReference>
<comment type="caution">
    <text evidence="5">The sequence shown here is derived from an EMBL/GenBank/DDBJ whole genome shotgun (WGS) entry which is preliminary data.</text>
</comment>
<name>A0A8J7PHH4_9BACT</name>
<dbReference type="Gene3D" id="1.20.120.1560">
    <property type="match status" value="1"/>
</dbReference>
<proteinExistence type="inferred from homology"/>